<evidence type="ECO:0000313" key="8">
    <source>
        <dbReference type="Proteomes" id="UP000007938"/>
    </source>
</evidence>
<evidence type="ECO:0000259" key="6">
    <source>
        <dbReference type="PROSITE" id="PS50977"/>
    </source>
</evidence>
<dbReference type="HOGENOM" id="CLU_069356_12_4_4"/>
<gene>
    <name evidence="7" type="ordered locus">Alide2_1462</name>
</gene>
<name>F4GFC9_ALIDK</name>
<accession>F4GFC9</accession>
<dbReference type="InterPro" id="IPR009057">
    <property type="entry name" value="Homeodomain-like_sf"/>
</dbReference>
<reference evidence="7 8" key="2">
    <citation type="submission" date="2011-04" db="EMBL/GenBank/DDBJ databases">
        <title>Complete sequence of chromosome of Alicycliphilus denitrificans K601.</title>
        <authorList>
            <consortium name="US DOE Joint Genome Institute"/>
            <person name="Lucas S."/>
            <person name="Han J."/>
            <person name="Lapidus A."/>
            <person name="Cheng J.-F."/>
            <person name="Goodwin L."/>
            <person name="Pitluck S."/>
            <person name="Peters L."/>
            <person name="Zeytun A."/>
            <person name="Detter J.C."/>
            <person name="Han C."/>
            <person name="Tapia R."/>
            <person name="Land M."/>
            <person name="Hauser L."/>
            <person name="Kyrpides N."/>
            <person name="Ivanova N."/>
            <person name="Mikhailova N."/>
            <person name="Pagani I."/>
            <person name="Oosterkamp M."/>
            <person name="Pieper D."/>
            <person name="van Berkel W."/>
            <person name="Langenhoff A."/>
            <person name="Smidt H."/>
            <person name="Stams A."/>
            <person name="Woyke T."/>
        </authorList>
    </citation>
    <scope>NUCLEOTIDE SEQUENCE [LARGE SCALE GENOMIC DNA]</scope>
    <source>
        <strain evidence="8">DSM 14773 / CIP 107495 / K601</strain>
    </source>
</reference>
<evidence type="ECO:0000256" key="1">
    <source>
        <dbReference type="ARBA" id="ARBA00022491"/>
    </source>
</evidence>
<proteinExistence type="predicted"/>
<dbReference type="GO" id="GO:0000976">
    <property type="term" value="F:transcription cis-regulatory region binding"/>
    <property type="evidence" value="ECO:0007669"/>
    <property type="project" value="TreeGrafter"/>
</dbReference>
<dbReference type="STRING" id="596154.Alide2_1462"/>
<dbReference type="eggNOG" id="COG1309">
    <property type="taxonomic scope" value="Bacteria"/>
</dbReference>
<evidence type="ECO:0000256" key="3">
    <source>
        <dbReference type="ARBA" id="ARBA00023125"/>
    </source>
</evidence>
<dbReference type="PANTHER" id="PTHR30055">
    <property type="entry name" value="HTH-TYPE TRANSCRIPTIONAL REGULATOR RUTR"/>
    <property type="match status" value="1"/>
</dbReference>
<dbReference type="InterPro" id="IPR023772">
    <property type="entry name" value="DNA-bd_HTH_TetR-type_CS"/>
</dbReference>
<evidence type="ECO:0000313" key="7">
    <source>
        <dbReference type="EMBL" id="AEB83861.1"/>
    </source>
</evidence>
<dbReference type="Proteomes" id="UP000007938">
    <property type="component" value="Chromosome"/>
</dbReference>
<keyword evidence="3 5" id="KW-0238">DNA-binding</keyword>
<dbReference type="AlphaFoldDB" id="F4GFC9"/>
<evidence type="ECO:0000256" key="5">
    <source>
        <dbReference type="PROSITE-ProRule" id="PRU00335"/>
    </source>
</evidence>
<protein>
    <submittedName>
        <fullName evidence="7">Transcriptional regulator, TetR family</fullName>
    </submittedName>
</protein>
<dbReference type="InterPro" id="IPR001647">
    <property type="entry name" value="HTH_TetR"/>
</dbReference>
<dbReference type="RefSeq" id="WP_013721693.1">
    <property type="nucleotide sequence ID" value="NC_015422.1"/>
</dbReference>
<dbReference type="GO" id="GO:0003700">
    <property type="term" value="F:DNA-binding transcription factor activity"/>
    <property type="evidence" value="ECO:0007669"/>
    <property type="project" value="TreeGrafter"/>
</dbReference>
<dbReference type="InterPro" id="IPR041490">
    <property type="entry name" value="KstR2_TetR_C"/>
</dbReference>
<organism evidence="7 8">
    <name type="scientific">Alicycliphilus denitrificans (strain DSM 14773 / CIP 107495 / K601)</name>
    <dbReference type="NCBI Taxonomy" id="596154"/>
    <lineage>
        <taxon>Bacteria</taxon>
        <taxon>Pseudomonadati</taxon>
        <taxon>Pseudomonadota</taxon>
        <taxon>Betaproteobacteria</taxon>
        <taxon>Burkholderiales</taxon>
        <taxon>Comamonadaceae</taxon>
        <taxon>Alicycliphilus</taxon>
    </lineage>
</organism>
<dbReference type="Pfam" id="PF00440">
    <property type="entry name" value="TetR_N"/>
    <property type="match status" value="1"/>
</dbReference>
<keyword evidence="4" id="KW-0804">Transcription</keyword>
<dbReference type="Gene3D" id="1.10.357.10">
    <property type="entry name" value="Tetracycline Repressor, domain 2"/>
    <property type="match status" value="1"/>
</dbReference>
<dbReference type="SUPFAM" id="SSF46689">
    <property type="entry name" value="Homeodomain-like"/>
    <property type="match status" value="1"/>
</dbReference>
<dbReference type="SUPFAM" id="SSF48498">
    <property type="entry name" value="Tetracyclin repressor-like, C-terminal domain"/>
    <property type="match status" value="1"/>
</dbReference>
<evidence type="ECO:0000256" key="2">
    <source>
        <dbReference type="ARBA" id="ARBA00023015"/>
    </source>
</evidence>
<keyword evidence="1" id="KW-0678">Repressor</keyword>
<feature type="domain" description="HTH tetR-type" evidence="6">
    <location>
        <begin position="13"/>
        <end position="73"/>
    </location>
</feature>
<dbReference type="InterPro" id="IPR050109">
    <property type="entry name" value="HTH-type_TetR-like_transc_reg"/>
</dbReference>
<keyword evidence="8" id="KW-1185">Reference proteome</keyword>
<dbReference type="EMBL" id="CP002657">
    <property type="protein sequence ID" value="AEB83861.1"/>
    <property type="molecule type" value="Genomic_DNA"/>
</dbReference>
<dbReference type="KEGG" id="adk:Alide2_1462"/>
<keyword evidence="2" id="KW-0805">Transcription regulation</keyword>
<dbReference type="OrthoDB" id="9809772at2"/>
<feature type="DNA-binding region" description="H-T-H motif" evidence="5">
    <location>
        <begin position="36"/>
        <end position="55"/>
    </location>
</feature>
<dbReference type="PROSITE" id="PS01081">
    <property type="entry name" value="HTH_TETR_1"/>
    <property type="match status" value="1"/>
</dbReference>
<evidence type="ECO:0000256" key="4">
    <source>
        <dbReference type="ARBA" id="ARBA00023163"/>
    </source>
</evidence>
<dbReference type="Gene3D" id="1.10.10.60">
    <property type="entry name" value="Homeodomain-like"/>
    <property type="match status" value="1"/>
</dbReference>
<dbReference type="PANTHER" id="PTHR30055:SF175">
    <property type="entry name" value="HTH-TYPE TRANSCRIPTIONAL REPRESSOR KSTR2"/>
    <property type="match status" value="1"/>
</dbReference>
<dbReference type="Pfam" id="PF17932">
    <property type="entry name" value="TetR_C_24"/>
    <property type="match status" value="1"/>
</dbReference>
<sequence>MARKQKTGSTNANETRENLLKLAARTFGTQGYSATTMRAIAEQAGIEAASIYYHFSSKEELVDEVMEQGAGRIVQELNGHIEALGPDATAEQRFRAAVLGQMTGLVKHGDFALAHGRLLGQLPEAVRERQVKRRERHQKLWNGLLEGLRTEGRLRGDVDIHLARIFILGSINSIQSWFNPRKGALEKIADQLCDMFFAGVSPPAS</sequence>
<dbReference type="PROSITE" id="PS50977">
    <property type="entry name" value="HTH_TETR_2"/>
    <property type="match status" value="1"/>
</dbReference>
<dbReference type="PRINTS" id="PR00455">
    <property type="entry name" value="HTHTETR"/>
</dbReference>
<reference evidence="7 8" key="1">
    <citation type="journal article" date="2011" name="J. Bacteriol.">
        <title>Genome Sequences of Alicycliphilus denitrificans Strains BC and K601T.</title>
        <authorList>
            <person name="Oosterkamp M.J."/>
            <person name="Veuskens T."/>
            <person name="Plugge C.M."/>
            <person name="Langenhoff A.A."/>
            <person name="Gerritse J."/>
            <person name="van Berkel W.J."/>
            <person name="Pieper D.H."/>
            <person name="Junca H."/>
            <person name="Goodwin L.A."/>
            <person name="Daligault H.E."/>
            <person name="Bruce D.C."/>
            <person name="Detter J.C."/>
            <person name="Tapia R."/>
            <person name="Han C.S."/>
            <person name="Land M.L."/>
            <person name="Hauser L.J."/>
            <person name="Smidt H."/>
            <person name="Stams A.J."/>
        </authorList>
    </citation>
    <scope>NUCLEOTIDE SEQUENCE [LARGE SCALE GENOMIC DNA]</scope>
    <source>
        <strain evidence="8">DSM 14773 / CIP 107495 / K601</strain>
    </source>
</reference>
<dbReference type="InterPro" id="IPR036271">
    <property type="entry name" value="Tet_transcr_reg_TetR-rel_C_sf"/>
</dbReference>